<protein>
    <submittedName>
        <fullName evidence="7">Uncharacterized protein</fullName>
    </submittedName>
</protein>
<dbReference type="GeneID" id="16074292"/>
<organism evidence="8">
    <name type="scientific">Salpingoeca rosetta (strain ATCC 50818 / BSB-021)</name>
    <dbReference type="NCBI Taxonomy" id="946362"/>
    <lineage>
        <taxon>Eukaryota</taxon>
        <taxon>Choanoflagellata</taxon>
        <taxon>Craspedida</taxon>
        <taxon>Salpingoecidae</taxon>
        <taxon>Salpingoeca</taxon>
    </lineage>
</organism>
<evidence type="ECO:0000259" key="5">
    <source>
        <dbReference type="Pfam" id="PF05916"/>
    </source>
</evidence>
<dbReference type="OrthoDB" id="10251744at2759"/>
<dbReference type="KEGG" id="sre:PTSG_05134"/>
<feature type="domain" description="DNA replication complex GINS protein PSF3 N-terminal" evidence="6">
    <location>
        <begin position="4"/>
        <end position="52"/>
    </location>
</feature>
<dbReference type="InterPro" id="IPR036224">
    <property type="entry name" value="GINS_bundle-like_dom_sf"/>
</dbReference>
<dbReference type="STRING" id="946362.F2UAL5"/>
<dbReference type="InterPro" id="IPR021151">
    <property type="entry name" value="GINS_A"/>
</dbReference>
<gene>
    <name evidence="7" type="ORF">PTSG_05134</name>
</gene>
<keyword evidence="4" id="KW-0539">Nucleus</keyword>
<dbReference type="AlphaFoldDB" id="F2UAL5"/>
<evidence type="ECO:0000313" key="7">
    <source>
        <dbReference type="EMBL" id="EGD73431.1"/>
    </source>
</evidence>
<evidence type="ECO:0000259" key="6">
    <source>
        <dbReference type="Pfam" id="PF22466"/>
    </source>
</evidence>
<dbReference type="CDD" id="cd11713">
    <property type="entry name" value="GINS_A_psf3"/>
    <property type="match status" value="1"/>
</dbReference>
<dbReference type="Proteomes" id="UP000007799">
    <property type="component" value="Unassembled WGS sequence"/>
</dbReference>
<name>F2UAL5_SALR5</name>
<dbReference type="Pfam" id="PF05916">
    <property type="entry name" value="Sld5"/>
    <property type="match status" value="1"/>
</dbReference>
<dbReference type="SUPFAM" id="SSF158573">
    <property type="entry name" value="GINS helical bundle-like"/>
    <property type="match status" value="1"/>
</dbReference>
<keyword evidence="8" id="KW-1185">Reference proteome</keyword>
<reference evidence="7" key="1">
    <citation type="submission" date="2009-08" db="EMBL/GenBank/DDBJ databases">
        <title>Annotation of Salpingoeca rosetta.</title>
        <authorList>
            <consortium name="The Broad Institute Genome Sequencing Platform"/>
            <person name="Russ C."/>
            <person name="Cuomo C."/>
            <person name="Burger G."/>
            <person name="Gray M.W."/>
            <person name="Holland P.W.H."/>
            <person name="King N."/>
            <person name="Lang F.B.F."/>
            <person name="Roger A.J."/>
            <person name="Ruiz-Trillo I."/>
            <person name="Young S.K."/>
            <person name="Zeng Q."/>
            <person name="Gargeya S."/>
            <person name="Alvarado L."/>
            <person name="Berlin A."/>
            <person name="Chapman S.B."/>
            <person name="Chen Z."/>
            <person name="Freedman E."/>
            <person name="Gellesch M."/>
            <person name="Goldberg J."/>
            <person name="Griggs A."/>
            <person name="Gujja S."/>
            <person name="Heilman E."/>
            <person name="Heiman D."/>
            <person name="Howarth C."/>
            <person name="Mehta T."/>
            <person name="Neiman D."/>
            <person name="Pearson M."/>
            <person name="Roberts A."/>
            <person name="Saif S."/>
            <person name="Shea T."/>
            <person name="Shenoy N."/>
            <person name="Sisk P."/>
            <person name="Stolte C."/>
            <person name="Sykes S."/>
            <person name="White J."/>
            <person name="Yandava C."/>
            <person name="Haas B."/>
            <person name="Nusbaum C."/>
            <person name="Birren B."/>
        </authorList>
    </citation>
    <scope>NUCLEOTIDE SEQUENCE [LARGE SCALE GENOMIC DNA]</scope>
    <source>
        <strain evidence="7">ATCC 50818</strain>
    </source>
</reference>
<evidence type="ECO:0000256" key="2">
    <source>
        <dbReference type="ARBA" id="ARBA00006343"/>
    </source>
</evidence>
<dbReference type="CDD" id="cd21693">
    <property type="entry name" value="GINS_B_Psf3"/>
    <property type="match status" value="1"/>
</dbReference>
<dbReference type="eggNOG" id="KOG1106">
    <property type="taxonomic scope" value="Eukaryota"/>
</dbReference>
<comment type="similarity">
    <text evidence="2">Belongs to the GINS3/PSF3 family.</text>
</comment>
<dbReference type="GO" id="GO:0000811">
    <property type="term" value="C:GINS complex"/>
    <property type="evidence" value="ECO:0007669"/>
    <property type="project" value="TreeGrafter"/>
</dbReference>
<dbReference type="RefSeq" id="XP_004993713.1">
    <property type="nucleotide sequence ID" value="XM_004993656.1"/>
</dbReference>
<evidence type="ECO:0000313" key="8">
    <source>
        <dbReference type="Proteomes" id="UP000007799"/>
    </source>
</evidence>
<evidence type="ECO:0000256" key="4">
    <source>
        <dbReference type="ARBA" id="ARBA00023242"/>
    </source>
</evidence>
<dbReference type="InParanoid" id="F2UAL5"/>
<dbReference type="InterPro" id="IPR010492">
    <property type="entry name" value="GINS_Psf3"/>
</dbReference>
<sequence length="201" mass="23251">MSYFDIDDILMQEERLPCVASIDVIKMGSLDPSSATPYLRKGSKVDLPLWLIKSYREKNGEDIFEVDPPKFLGPKYLDMLRADATVINLQSWCSHFFSFAITYLTLFQDGDLATTIQDSFGHRYLVILDISQNAVQDDTSEKTRNLDQLERQLFHAGLQDDRAQQQWRRRQAHRILPWAGAPRRDAFELGHLTKRPKLSFS</sequence>
<evidence type="ECO:0000256" key="1">
    <source>
        <dbReference type="ARBA" id="ARBA00004123"/>
    </source>
</evidence>
<evidence type="ECO:0000256" key="3">
    <source>
        <dbReference type="ARBA" id="ARBA00022705"/>
    </source>
</evidence>
<dbReference type="Pfam" id="PF22466">
    <property type="entry name" value="PSF3_N"/>
    <property type="match status" value="1"/>
</dbReference>
<dbReference type="GO" id="GO:1902975">
    <property type="term" value="P:mitotic DNA replication initiation"/>
    <property type="evidence" value="ECO:0007669"/>
    <property type="project" value="TreeGrafter"/>
</dbReference>
<proteinExistence type="inferred from homology"/>
<accession>F2UAL5</accession>
<dbReference type="OMA" id="IYKEGWR"/>
<dbReference type="InterPro" id="IPR055221">
    <property type="entry name" value="PSF3_N"/>
</dbReference>
<comment type="subcellular location">
    <subcellularLocation>
        <location evidence="1">Nucleus</location>
    </subcellularLocation>
</comment>
<keyword evidence="3" id="KW-0235">DNA replication</keyword>
<dbReference type="FunCoup" id="F2UAL5">
    <property type="interactions" value="1102"/>
</dbReference>
<dbReference type="PANTHER" id="PTHR22768:SF0">
    <property type="entry name" value="DNA REPLICATION COMPLEX GINS PROTEIN PSF3"/>
    <property type="match status" value="1"/>
</dbReference>
<dbReference type="InterPro" id="IPR038437">
    <property type="entry name" value="GINS_Psf3_sf"/>
</dbReference>
<feature type="domain" description="GINS subunit" evidence="5">
    <location>
        <begin position="72"/>
        <end position="163"/>
    </location>
</feature>
<dbReference type="SUPFAM" id="SSF160059">
    <property type="entry name" value="PriA/YqbF domain"/>
    <property type="match status" value="1"/>
</dbReference>
<dbReference type="Gene3D" id="1.20.58.2050">
    <property type="match status" value="1"/>
</dbReference>
<dbReference type="PANTHER" id="PTHR22768">
    <property type="entry name" value="DNA REPLICATION COMPLEX GINS PROTEIN PSF3"/>
    <property type="match status" value="1"/>
</dbReference>
<dbReference type="EMBL" id="GL832966">
    <property type="protein sequence ID" value="EGD73431.1"/>
    <property type="molecule type" value="Genomic_DNA"/>
</dbReference>